<dbReference type="Gene3D" id="2.60.40.10">
    <property type="entry name" value="Immunoglobulins"/>
    <property type="match status" value="1"/>
</dbReference>
<evidence type="ECO:0000256" key="7">
    <source>
        <dbReference type="ARBA" id="ARBA00023145"/>
    </source>
</evidence>
<dbReference type="CDD" id="cd04056">
    <property type="entry name" value="Peptidases_S53"/>
    <property type="match status" value="1"/>
</dbReference>
<keyword evidence="2" id="KW-0645">Protease</keyword>
<keyword evidence="3" id="KW-0479">Metal-binding</keyword>
<dbReference type="InterPro" id="IPR036852">
    <property type="entry name" value="Peptidase_S8/S53_dom_sf"/>
</dbReference>
<feature type="signal peptide" evidence="9">
    <location>
        <begin position="1"/>
        <end position="26"/>
    </location>
</feature>
<evidence type="ECO:0000256" key="4">
    <source>
        <dbReference type="ARBA" id="ARBA00022801"/>
    </source>
</evidence>
<evidence type="ECO:0000256" key="9">
    <source>
        <dbReference type="SAM" id="SignalP"/>
    </source>
</evidence>
<keyword evidence="7" id="KW-0865">Zymogen</keyword>
<dbReference type="InterPro" id="IPR050819">
    <property type="entry name" value="Tripeptidyl-peptidase_I"/>
</dbReference>
<dbReference type="InterPro" id="IPR013783">
    <property type="entry name" value="Ig-like_fold"/>
</dbReference>
<dbReference type="SUPFAM" id="SSF54897">
    <property type="entry name" value="Protease propeptides/inhibitors"/>
    <property type="match status" value="1"/>
</dbReference>
<dbReference type="GO" id="GO:0004252">
    <property type="term" value="F:serine-type endopeptidase activity"/>
    <property type="evidence" value="ECO:0007669"/>
    <property type="project" value="InterPro"/>
</dbReference>
<dbReference type="Gene3D" id="3.40.50.200">
    <property type="entry name" value="Peptidase S8/S53 domain"/>
    <property type="match status" value="1"/>
</dbReference>
<evidence type="ECO:0000256" key="8">
    <source>
        <dbReference type="SAM" id="Phobius"/>
    </source>
</evidence>
<dbReference type="PROSITE" id="PS51695">
    <property type="entry name" value="SEDOLISIN"/>
    <property type="match status" value="1"/>
</dbReference>
<evidence type="ECO:0000256" key="1">
    <source>
        <dbReference type="ARBA" id="ARBA00001913"/>
    </source>
</evidence>
<feature type="transmembrane region" description="Helical" evidence="8">
    <location>
        <begin position="916"/>
        <end position="937"/>
    </location>
</feature>
<keyword evidence="9" id="KW-0732">Signal</keyword>
<reference evidence="11 12" key="1">
    <citation type="submission" date="2020-07" db="EMBL/GenBank/DDBJ databases">
        <title>Genomic Encyclopedia of Type Strains, Phase IV (KMG-V): Genome sequencing to study the core and pangenomes of soil and plant-associated prokaryotes.</title>
        <authorList>
            <person name="Whitman W."/>
        </authorList>
    </citation>
    <scope>NUCLEOTIDE SEQUENCE [LARGE SCALE GENOMIC DNA]</scope>
    <source>
        <strain evidence="11 12">M8UP30</strain>
    </source>
</reference>
<dbReference type="GO" id="GO:0006508">
    <property type="term" value="P:proteolysis"/>
    <property type="evidence" value="ECO:0007669"/>
    <property type="project" value="UniProtKB-KW"/>
</dbReference>
<feature type="transmembrane region" description="Helical" evidence="8">
    <location>
        <begin position="890"/>
        <end position="909"/>
    </location>
</feature>
<evidence type="ECO:0000256" key="6">
    <source>
        <dbReference type="ARBA" id="ARBA00022837"/>
    </source>
</evidence>
<organism evidence="11 12">
    <name type="scientific">Tunturiibacter lichenicola</name>
    <dbReference type="NCBI Taxonomy" id="2051959"/>
    <lineage>
        <taxon>Bacteria</taxon>
        <taxon>Pseudomonadati</taxon>
        <taxon>Acidobacteriota</taxon>
        <taxon>Terriglobia</taxon>
        <taxon>Terriglobales</taxon>
        <taxon>Acidobacteriaceae</taxon>
        <taxon>Tunturiibacter</taxon>
    </lineage>
</organism>
<keyword evidence="4" id="KW-0378">Hydrolase</keyword>
<evidence type="ECO:0000313" key="11">
    <source>
        <dbReference type="EMBL" id="NYF51587.1"/>
    </source>
</evidence>
<keyword evidence="8" id="KW-1133">Transmembrane helix</keyword>
<dbReference type="SMART" id="SM00944">
    <property type="entry name" value="Pro-kuma_activ"/>
    <property type="match status" value="1"/>
</dbReference>
<comment type="cofactor">
    <cofactor evidence="1">
        <name>Ca(2+)</name>
        <dbReference type="ChEBI" id="CHEBI:29108"/>
    </cofactor>
</comment>
<dbReference type="GO" id="GO:0008240">
    <property type="term" value="F:tripeptidyl-peptidase activity"/>
    <property type="evidence" value="ECO:0007669"/>
    <property type="project" value="TreeGrafter"/>
</dbReference>
<dbReference type="PANTHER" id="PTHR14218">
    <property type="entry name" value="PROTEASE S8 TRIPEPTIDYL PEPTIDASE I CLN2"/>
    <property type="match status" value="1"/>
</dbReference>
<evidence type="ECO:0000259" key="10">
    <source>
        <dbReference type="PROSITE" id="PS51695"/>
    </source>
</evidence>
<evidence type="ECO:0000256" key="2">
    <source>
        <dbReference type="ARBA" id="ARBA00022670"/>
    </source>
</evidence>
<protein>
    <recommendedName>
        <fullName evidence="10">Peptidase S53 domain-containing protein</fullName>
    </recommendedName>
</protein>
<keyword evidence="6" id="KW-0106">Calcium</keyword>
<evidence type="ECO:0000313" key="12">
    <source>
        <dbReference type="Proteomes" id="UP000534186"/>
    </source>
</evidence>
<comment type="caution">
    <text evidence="11">The sequence shown here is derived from an EMBL/GenBank/DDBJ whole genome shotgun (WGS) entry which is preliminary data.</text>
</comment>
<dbReference type="InterPro" id="IPR030400">
    <property type="entry name" value="Sedolisin_dom"/>
</dbReference>
<keyword evidence="8" id="KW-0472">Membrane</keyword>
<keyword evidence="5" id="KW-0720">Serine protease</keyword>
<dbReference type="EMBL" id="JACCCV010000001">
    <property type="protein sequence ID" value="NYF51587.1"/>
    <property type="molecule type" value="Genomic_DNA"/>
</dbReference>
<feature type="domain" description="Peptidase S53" evidence="10">
    <location>
        <begin position="228"/>
        <end position="654"/>
    </location>
</feature>
<dbReference type="Pfam" id="PF09286">
    <property type="entry name" value="Pro-kuma_activ"/>
    <property type="match status" value="1"/>
</dbReference>
<dbReference type="Proteomes" id="UP000534186">
    <property type="component" value="Unassembled WGS sequence"/>
</dbReference>
<feature type="chain" id="PRO_5030956368" description="Peptidase S53 domain-containing protein" evidence="9">
    <location>
        <begin position="27"/>
        <end position="982"/>
    </location>
</feature>
<dbReference type="GO" id="GO:0046872">
    <property type="term" value="F:metal ion binding"/>
    <property type="evidence" value="ECO:0007669"/>
    <property type="project" value="UniProtKB-KW"/>
</dbReference>
<dbReference type="SUPFAM" id="SSF52743">
    <property type="entry name" value="Subtilisin-like"/>
    <property type="match status" value="1"/>
</dbReference>
<sequence>MRSRLLSHLIAPITLLASAFSPLSQAAVQSRIASAVDGGSRTPLPGTIMSRARRATDLGAAPADKKLESMSLRFSMTSAQQAGLSQLLADQLNPSSASYHQWLTPEQFGTRFGLSSADIAKVSTWLTSQGLTITRTARSSTFISFSGTVAQVQQAFGTSIHSLSLNGEPHISNVTDPVLPSAIAGVVTSIVGLNDFKAKPHSRARNVSPIDPSQPLYTQTLNGVTSHYISPADFYTIYDENPLLTASTPINGTGVTIAVMGNTDLTSGNVLPDANVAQFRSAAGLPTINLKLQSAIPAGGSDAGVSASDIDEAHLDIEWSSAAAPGATILYVYSSSNIFADSLTYSIDNKVAPIITISYGLCESGWGTAMLSSYNSLLAQANAQGQTVVSSSGDAGAADCDADGLATEGLNVDFPSSSPYVTSAGGAMFSGDVNTPATYWSSSNGTNGGSAQLYIPEQPWNETTSSAGLGFGNGTGGGAGGGGASAFFSKPAWQTGAGVPSDSSRDLPDIALNAAALHDGYLVCSSGDGQGETPCVNGFLSSNGDPNVFGGTSFVAPVFAGILALVEQKTNPTGATTGWLGNVGPTLYGFLNGPTYSSVFHDIISGNNSVPCTQGTPNCPNGGSIGFTAGNTYDQATGLGSFDVNALVTGWSGVKPVGTGVGSGIGTSVSTTALTTTASLCAVSAGTLALNVTVAGTASGPTPTGTIQFFVDNVAVVGGTATLSSGTASYSLVTSSLSSGGHNISAVYSGDGNYAGSKGTLLGPNINASFYPNGPIASVDIVSSSSSGKPDFSFAPATCGATTTVQPGATASGVIFTITPVNGFTGTVSLTATNNDGMAATPSFSVSPVAITTSSGVTTSFVVVASEPTTVANSIRPGLKPSGRRPSAKMPWYAAGSGATLAGLCLLMLPRRRRWVALLAAVISISALTAAGCGSSTSNTGGGGGTTPPAGTTNASKGIYTFTVTAVSGTLVHSTQISYNVP</sequence>
<name>A0A7Y9NLY2_9BACT</name>
<dbReference type="InterPro" id="IPR032109">
    <property type="entry name" value="Big_3_5"/>
</dbReference>
<evidence type="ECO:0000256" key="3">
    <source>
        <dbReference type="ARBA" id="ARBA00022723"/>
    </source>
</evidence>
<proteinExistence type="predicted"/>
<evidence type="ECO:0000256" key="5">
    <source>
        <dbReference type="ARBA" id="ARBA00022825"/>
    </source>
</evidence>
<dbReference type="AlphaFoldDB" id="A0A7Y9NLY2"/>
<dbReference type="PANTHER" id="PTHR14218:SF15">
    <property type="entry name" value="TRIPEPTIDYL-PEPTIDASE 1"/>
    <property type="match status" value="1"/>
</dbReference>
<dbReference type="CDD" id="cd11377">
    <property type="entry name" value="Pro-peptidase_S53"/>
    <property type="match status" value="1"/>
</dbReference>
<dbReference type="InterPro" id="IPR015366">
    <property type="entry name" value="S53_propep"/>
</dbReference>
<keyword evidence="8" id="KW-0812">Transmembrane</keyword>
<gene>
    <name evidence="11" type="ORF">HDF12_001952</name>
</gene>
<accession>A0A7Y9NLY2</accession>
<dbReference type="Pfam" id="PF16640">
    <property type="entry name" value="Big_3_5"/>
    <property type="match status" value="1"/>
</dbReference>